<accession>A0A0F9L056</accession>
<proteinExistence type="predicted"/>
<gene>
    <name evidence="1" type="ORF">LCGC14_1270290</name>
</gene>
<reference evidence="1" key="1">
    <citation type="journal article" date="2015" name="Nature">
        <title>Complex archaea that bridge the gap between prokaryotes and eukaryotes.</title>
        <authorList>
            <person name="Spang A."/>
            <person name="Saw J.H."/>
            <person name="Jorgensen S.L."/>
            <person name="Zaremba-Niedzwiedzka K."/>
            <person name="Martijn J."/>
            <person name="Lind A.E."/>
            <person name="van Eijk R."/>
            <person name="Schleper C."/>
            <person name="Guy L."/>
            <person name="Ettema T.J."/>
        </authorList>
    </citation>
    <scope>NUCLEOTIDE SEQUENCE</scope>
</reference>
<sequence length="82" mass="9595">MPERWSDKTITESLVDTMLDDHSNEWDPAVREAAKQYALQDIKEDKETFEEESWSTMGELQLYVCGYWLDGYKQGLKDARAT</sequence>
<organism evidence="1">
    <name type="scientific">marine sediment metagenome</name>
    <dbReference type="NCBI Taxonomy" id="412755"/>
    <lineage>
        <taxon>unclassified sequences</taxon>
        <taxon>metagenomes</taxon>
        <taxon>ecological metagenomes</taxon>
    </lineage>
</organism>
<evidence type="ECO:0000313" key="1">
    <source>
        <dbReference type="EMBL" id="KKM87298.1"/>
    </source>
</evidence>
<dbReference type="AlphaFoldDB" id="A0A0F9L056"/>
<dbReference type="EMBL" id="LAZR01007121">
    <property type="protein sequence ID" value="KKM87298.1"/>
    <property type="molecule type" value="Genomic_DNA"/>
</dbReference>
<name>A0A0F9L056_9ZZZZ</name>
<protein>
    <submittedName>
        <fullName evidence="1">Uncharacterized protein</fullName>
    </submittedName>
</protein>
<comment type="caution">
    <text evidence="1">The sequence shown here is derived from an EMBL/GenBank/DDBJ whole genome shotgun (WGS) entry which is preliminary data.</text>
</comment>